<dbReference type="SUPFAM" id="SSF111331">
    <property type="entry name" value="NAD kinase/diacylglycerol kinase-like"/>
    <property type="match status" value="1"/>
</dbReference>
<proteinExistence type="predicted"/>
<dbReference type="EMBL" id="BAABAB010000026">
    <property type="protein sequence ID" value="GAA3630112.1"/>
    <property type="molecule type" value="Genomic_DNA"/>
</dbReference>
<dbReference type="InterPro" id="IPR016064">
    <property type="entry name" value="NAD/diacylglycerol_kinase_sf"/>
</dbReference>
<protein>
    <recommendedName>
        <fullName evidence="2">DAGKc domain-containing protein</fullName>
    </recommendedName>
</protein>
<keyword evidence="4" id="KW-1185">Reference proteome</keyword>
<keyword evidence="1" id="KW-0472">Membrane</keyword>
<sequence>MKPSRRIAAILALATLIIAIGYVALSVLQRWEVLASGVLTLSVLVVAAWYVMTRRGAIRAIAAVVGAAALAGFVVVMVHSDTVRVLIVGLVLAGISVAAARYALHSDGPLPVTAAPPASRPVLLMNPKSGGGKAIRFGLAERCRALGVEPIVLAPEDDLRELAEDAIAGGADLIGMAGGDGSQALVASLASRAGIPFVVVPAGTRNHFALDLGIDRQDVPAALDAFRDGADVVVDLAEVNGRTFVNNAAMGVYAKVVQSTDYRDAKLQTAAAMLPDLIGPGAAPPTLEVTLPGGEHVAPGQLLLVSNNPYRIGQLGGGATRQRLDGGILGVVALTVASAAEAERLTALELSGRLSRFEGWREWSARQLEVRSSEPVEVGVDGEALVLEPPLRFVSRPGALTVRLPLRAAALRGSTSRRPAGNAATVAGLWQIAFGARAAGRENGK</sequence>
<reference evidence="4" key="1">
    <citation type="journal article" date="2019" name="Int. J. Syst. Evol. Microbiol.">
        <title>The Global Catalogue of Microorganisms (GCM) 10K type strain sequencing project: providing services to taxonomists for standard genome sequencing and annotation.</title>
        <authorList>
            <consortium name="The Broad Institute Genomics Platform"/>
            <consortium name="The Broad Institute Genome Sequencing Center for Infectious Disease"/>
            <person name="Wu L."/>
            <person name="Ma J."/>
        </authorList>
    </citation>
    <scope>NUCLEOTIDE SEQUENCE [LARGE SCALE GENOMIC DNA]</scope>
    <source>
        <strain evidence="4">JCM 16929</strain>
    </source>
</reference>
<comment type="caution">
    <text evidence="3">The sequence shown here is derived from an EMBL/GenBank/DDBJ whole genome shotgun (WGS) entry which is preliminary data.</text>
</comment>
<dbReference type="InterPro" id="IPR017438">
    <property type="entry name" value="ATP-NAD_kinase_N"/>
</dbReference>
<evidence type="ECO:0000256" key="1">
    <source>
        <dbReference type="SAM" id="Phobius"/>
    </source>
</evidence>
<evidence type="ECO:0000259" key="2">
    <source>
        <dbReference type="PROSITE" id="PS50146"/>
    </source>
</evidence>
<name>A0ABP7ADQ1_9ACTN</name>
<evidence type="ECO:0000313" key="4">
    <source>
        <dbReference type="Proteomes" id="UP001501490"/>
    </source>
</evidence>
<dbReference type="Pfam" id="PF00781">
    <property type="entry name" value="DAGK_cat"/>
    <property type="match status" value="1"/>
</dbReference>
<keyword evidence="1" id="KW-1133">Transmembrane helix</keyword>
<evidence type="ECO:0000313" key="3">
    <source>
        <dbReference type="EMBL" id="GAA3630112.1"/>
    </source>
</evidence>
<feature type="transmembrane region" description="Helical" evidence="1">
    <location>
        <begin position="7"/>
        <end position="27"/>
    </location>
</feature>
<dbReference type="Proteomes" id="UP001501490">
    <property type="component" value="Unassembled WGS sequence"/>
</dbReference>
<accession>A0ABP7ADQ1</accession>
<feature type="domain" description="DAGKc" evidence="2">
    <location>
        <begin position="116"/>
        <end position="243"/>
    </location>
</feature>
<organism evidence="3 4">
    <name type="scientific">Microlunatus ginsengisoli</name>
    <dbReference type="NCBI Taxonomy" id="363863"/>
    <lineage>
        <taxon>Bacteria</taxon>
        <taxon>Bacillati</taxon>
        <taxon>Actinomycetota</taxon>
        <taxon>Actinomycetes</taxon>
        <taxon>Propionibacteriales</taxon>
        <taxon>Propionibacteriaceae</taxon>
        <taxon>Microlunatus</taxon>
    </lineage>
</organism>
<feature type="transmembrane region" description="Helical" evidence="1">
    <location>
        <begin position="85"/>
        <end position="104"/>
    </location>
</feature>
<gene>
    <name evidence="3" type="ORF">GCM10022236_35650</name>
</gene>
<feature type="transmembrane region" description="Helical" evidence="1">
    <location>
        <begin position="33"/>
        <end position="51"/>
    </location>
</feature>
<dbReference type="PROSITE" id="PS50146">
    <property type="entry name" value="DAGK"/>
    <property type="match status" value="1"/>
</dbReference>
<keyword evidence="1" id="KW-0812">Transmembrane</keyword>
<dbReference type="InterPro" id="IPR001206">
    <property type="entry name" value="Diacylglycerol_kinase_cat_dom"/>
</dbReference>
<dbReference type="Gene3D" id="3.40.50.10330">
    <property type="entry name" value="Probable inorganic polyphosphate/atp-NAD kinase, domain 1"/>
    <property type="match status" value="1"/>
</dbReference>
<dbReference type="Gene3D" id="2.60.200.40">
    <property type="match status" value="1"/>
</dbReference>
<feature type="transmembrane region" description="Helical" evidence="1">
    <location>
        <begin position="58"/>
        <end position="79"/>
    </location>
</feature>